<evidence type="ECO:0000256" key="2">
    <source>
        <dbReference type="ARBA" id="ARBA00022527"/>
    </source>
</evidence>
<dbReference type="InterPro" id="IPR000719">
    <property type="entry name" value="Prot_kinase_dom"/>
</dbReference>
<feature type="region of interest" description="Disordered" evidence="8">
    <location>
        <begin position="281"/>
        <end position="433"/>
    </location>
</feature>
<dbReference type="PANTHER" id="PTHR43289">
    <property type="entry name" value="MITOGEN-ACTIVATED PROTEIN KINASE KINASE KINASE 20-RELATED"/>
    <property type="match status" value="1"/>
</dbReference>
<keyword evidence="3 11" id="KW-0808">Transferase</keyword>
<feature type="binding site" evidence="7">
    <location>
        <position position="43"/>
    </location>
    <ligand>
        <name>ATP</name>
        <dbReference type="ChEBI" id="CHEBI:30616"/>
    </ligand>
</feature>
<evidence type="ECO:0000256" key="7">
    <source>
        <dbReference type="PROSITE-ProRule" id="PRU10141"/>
    </source>
</evidence>
<protein>
    <recommendedName>
        <fullName evidence="1">non-specific serine/threonine protein kinase</fullName>
        <ecNumber evidence="1">2.7.11.1</ecNumber>
    </recommendedName>
</protein>
<dbReference type="Gene3D" id="1.10.510.10">
    <property type="entry name" value="Transferase(Phosphotransferase) domain 1"/>
    <property type="match status" value="1"/>
</dbReference>
<dbReference type="PROSITE" id="PS50011">
    <property type="entry name" value="PROTEIN_KINASE_DOM"/>
    <property type="match status" value="1"/>
</dbReference>
<dbReference type="EMBL" id="JBHUCP010000003">
    <property type="protein sequence ID" value="MFD1528441.1"/>
    <property type="molecule type" value="Genomic_DNA"/>
</dbReference>
<name>A0ABW4FCZ2_9PSEU</name>
<organism evidence="11 12">
    <name type="scientific">Pseudonocardia aurantiaca</name>
    <dbReference type="NCBI Taxonomy" id="75290"/>
    <lineage>
        <taxon>Bacteria</taxon>
        <taxon>Bacillati</taxon>
        <taxon>Actinomycetota</taxon>
        <taxon>Actinomycetes</taxon>
        <taxon>Pseudonocardiales</taxon>
        <taxon>Pseudonocardiaceae</taxon>
        <taxon>Pseudonocardia</taxon>
    </lineage>
</organism>
<feature type="compositionally biased region" description="Pro residues" evidence="8">
    <location>
        <begin position="344"/>
        <end position="353"/>
    </location>
</feature>
<dbReference type="PROSITE" id="PS00108">
    <property type="entry name" value="PROTEIN_KINASE_ST"/>
    <property type="match status" value="1"/>
</dbReference>
<comment type="caution">
    <text evidence="11">The sequence shown here is derived from an EMBL/GenBank/DDBJ whole genome shotgun (WGS) entry which is preliminary data.</text>
</comment>
<sequence length="465" mass="49340">MNVEAEAGRLFGPYRLDQLLGRGGMGEVFRAYHVEQDRVVALKLLLEELGDDPAFRERFLRESRVTARLTDPHVIPIHNWGQIDGRLYLDMRYVEGEDLGDLIDRSGPMTPAEAVDVVSQVAGALDAAHRSGLVHRDVKPSNVLLSTDVAGPARFAYLVDFGIARATSGETAAALTRAGTTLGSLDYMAPERFLEMPVDGRADVYSLGCMLYECLTGERPFPLDGLAPRMTAHLNSPPPGPSTRRGGVPGSFDEVIATAMAKRSADRYPTAGALAEAARRALSARPSTPGLAAQAAPSRVPVPPDMRTIRPGAPSAPGPAAQAAPSRVPVPPDMRTIRPGAPSSLPPPPPVPHRVPEQADQQTVRQAPPVRPAGRPVAAPPPSLQEHPTVRGAGSTGSRATPLPGRHPVPHPAQPPNPPSAPPPPPPNWRVAEARKDRSGGGRIWLLVIVLLVLAALVAGYVLLI</sequence>
<evidence type="ECO:0000313" key="12">
    <source>
        <dbReference type="Proteomes" id="UP001597145"/>
    </source>
</evidence>
<dbReference type="PROSITE" id="PS00107">
    <property type="entry name" value="PROTEIN_KINASE_ATP"/>
    <property type="match status" value="1"/>
</dbReference>
<reference evidence="12" key="1">
    <citation type="journal article" date="2019" name="Int. J. Syst. Evol. Microbiol.">
        <title>The Global Catalogue of Microorganisms (GCM) 10K type strain sequencing project: providing services to taxonomists for standard genome sequencing and annotation.</title>
        <authorList>
            <consortium name="The Broad Institute Genomics Platform"/>
            <consortium name="The Broad Institute Genome Sequencing Center for Infectious Disease"/>
            <person name="Wu L."/>
            <person name="Ma J."/>
        </authorList>
    </citation>
    <scope>NUCLEOTIDE SEQUENCE [LARGE SCALE GENOMIC DNA]</scope>
    <source>
        <strain evidence="12">JCM 12165</strain>
    </source>
</reference>
<dbReference type="Proteomes" id="UP001597145">
    <property type="component" value="Unassembled WGS sequence"/>
</dbReference>
<evidence type="ECO:0000256" key="5">
    <source>
        <dbReference type="ARBA" id="ARBA00022777"/>
    </source>
</evidence>
<dbReference type="RefSeq" id="WP_343969289.1">
    <property type="nucleotide sequence ID" value="NZ_BAAAJG010000001.1"/>
</dbReference>
<dbReference type="InterPro" id="IPR008271">
    <property type="entry name" value="Ser/Thr_kinase_AS"/>
</dbReference>
<feature type="compositionally biased region" description="Low complexity" evidence="8">
    <location>
        <begin position="364"/>
        <end position="377"/>
    </location>
</feature>
<evidence type="ECO:0000313" key="11">
    <source>
        <dbReference type="EMBL" id="MFD1528441.1"/>
    </source>
</evidence>
<keyword evidence="12" id="KW-1185">Reference proteome</keyword>
<dbReference type="SUPFAM" id="SSF56112">
    <property type="entry name" value="Protein kinase-like (PK-like)"/>
    <property type="match status" value="1"/>
</dbReference>
<evidence type="ECO:0000256" key="4">
    <source>
        <dbReference type="ARBA" id="ARBA00022741"/>
    </source>
</evidence>
<dbReference type="CDD" id="cd14014">
    <property type="entry name" value="STKc_PknB_like"/>
    <property type="match status" value="1"/>
</dbReference>
<accession>A0ABW4FCZ2</accession>
<keyword evidence="9" id="KW-0812">Transmembrane</keyword>
<feature type="transmembrane region" description="Helical" evidence="9">
    <location>
        <begin position="444"/>
        <end position="464"/>
    </location>
</feature>
<feature type="compositionally biased region" description="Low complexity" evidence="8">
    <location>
        <begin position="311"/>
        <end position="326"/>
    </location>
</feature>
<dbReference type="PANTHER" id="PTHR43289:SF6">
    <property type="entry name" value="SERINE_THREONINE-PROTEIN KINASE NEKL-3"/>
    <property type="match status" value="1"/>
</dbReference>
<dbReference type="SMART" id="SM00220">
    <property type="entry name" value="S_TKc"/>
    <property type="match status" value="1"/>
</dbReference>
<evidence type="ECO:0000256" key="3">
    <source>
        <dbReference type="ARBA" id="ARBA00022679"/>
    </source>
</evidence>
<keyword evidence="6 7" id="KW-0067">ATP-binding</keyword>
<proteinExistence type="predicted"/>
<keyword evidence="9" id="KW-0472">Membrane</keyword>
<keyword evidence="2" id="KW-0723">Serine/threonine-protein kinase</keyword>
<evidence type="ECO:0000256" key="6">
    <source>
        <dbReference type="ARBA" id="ARBA00022840"/>
    </source>
</evidence>
<dbReference type="InterPro" id="IPR017441">
    <property type="entry name" value="Protein_kinase_ATP_BS"/>
</dbReference>
<evidence type="ECO:0000256" key="1">
    <source>
        <dbReference type="ARBA" id="ARBA00012513"/>
    </source>
</evidence>
<dbReference type="InterPro" id="IPR011009">
    <property type="entry name" value="Kinase-like_dom_sf"/>
</dbReference>
<dbReference type="Pfam" id="PF00069">
    <property type="entry name" value="Pkinase"/>
    <property type="match status" value="1"/>
</dbReference>
<dbReference type="GO" id="GO:0004674">
    <property type="term" value="F:protein serine/threonine kinase activity"/>
    <property type="evidence" value="ECO:0007669"/>
    <property type="project" value="UniProtKB-EC"/>
</dbReference>
<evidence type="ECO:0000256" key="9">
    <source>
        <dbReference type="SAM" id="Phobius"/>
    </source>
</evidence>
<dbReference type="Gene3D" id="3.30.200.20">
    <property type="entry name" value="Phosphorylase Kinase, domain 1"/>
    <property type="match status" value="1"/>
</dbReference>
<evidence type="ECO:0000256" key="8">
    <source>
        <dbReference type="SAM" id="MobiDB-lite"/>
    </source>
</evidence>
<evidence type="ECO:0000259" key="10">
    <source>
        <dbReference type="PROSITE" id="PS50011"/>
    </source>
</evidence>
<gene>
    <name evidence="11" type="ORF">ACFSCY_03210</name>
</gene>
<dbReference type="EC" id="2.7.11.1" evidence="1"/>
<feature type="compositionally biased region" description="Pro residues" evidence="8">
    <location>
        <begin position="405"/>
        <end position="428"/>
    </location>
</feature>
<keyword evidence="4 7" id="KW-0547">Nucleotide-binding</keyword>
<feature type="domain" description="Protein kinase" evidence="10">
    <location>
        <begin position="14"/>
        <end position="282"/>
    </location>
</feature>
<keyword evidence="9" id="KW-1133">Transmembrane helix</keyword>
<keyword evidence="5 11" id="KW-0418">Kinase</keyword>